<keyword evidence="2" id="KW-1185">Reference proteome</keyword>
<dbReference type="EMBL" id="RXLP01000002">
    <property type="protein sequence ID" value="TCD54952.1"/>
    <property type="molecule type" value="Genomic_DNA"/>
</dbReference>
<comment type="caution">
    <text evidence="1">The sequence shown here is derived from an EMBL/GenBank/DDBJ whole genome shotgun (WGS) entry which is preliminary data.</text>
</comment>
<dbReference type="Proteomes" id="UP000291289">
    <property type="component" value="Unassembled WGS sequence"/>
</dbReference>
<proteinExistence type="predicted"/>
<organism evidence="1 2">
    <name type="scientific">Alloscardovia theropitheci</name>
    <dbReference type="NCBI Taxonomy" id="2496842"/>
    <lineage>
        <taxon>Bacteria</taxon>
        <taxon>Bacillati</taxon>
        <taxon>Actinomycetota</taxon>
        <taxon>Actinomycetes</taxon>
        <taxon>Bifidobacteriales</taxon>
        <taxon>Bifidobacteriaceae</taxon>
        <taxon>Alloscardovia</taxon>
    </lineage>
</organism>
<dbReference type="OrthoDB" id="2237528at2"/>
<evidence type="ECO:0000313" key="2">
    <source>
        <dbReference type="Proteomes" id="UP000291289"/>
    </source>
</evidence>
<protein>
    <recommendedName>
        <fullName evidence="3">Lipoprotein</fullName>
    </recommendedName>
</protein>
<evidence type="ECO:0000313" key="1">
    <source>
        <dbReference type="EMBL" id="TCD54952.1"/>
    </source>
</evidence>
<accession>A0A4R0QRF9</accession>
<reference evidence="1 2" key="1">
    <citation type="submission" date="2018-12" db="EMBL/GenBank/DDBJ databases">
        <title>Alloscrdovia theropitheci sp. nov: a novel taxon from the feces of the bleeding-herat monkey (Theropithecus geleda).</title>
        <authorList>
            <person name="Modesto M."/>
        </authorList>
    </citation>
    <scope>NUCLEOTIDE SEQUENCE [LARGE SCALE GENOMIC DNA]</scope>
    <source>
        <strain evidence="1 2">GLDI4/2</strain>
    </source>
</reference>
<evidence type="ECO:0008006" key="3">
    <source>
        <dbReference type="Google" id="ProtNLM"/>
    </source>
</evidence>
<gene>
    <name evidence="1" type="ORF">EJ419_00745</name>
</gene>
<dbReference type="PROSITE" id="PS51257">
    <property type="entry name" value="PROKAR_LIPOPROTEIN"/>
    <property type="match status" value="1"/>
</dbReference>
<dbReference type="AlphaFoldDB" id="A0A4R0QRF9"/>
<name>A0A4R0QRF9_9BIFI</name>
<dbReference type="RefSeq" id="WP_131283009.1">
    <property type="nucleotide sequence ID" value="NZ_RXLP01000002.1"/>
</dbReference>
<sequence>MHLRGKISRVLLCILALIVCFSLCSCRKVNSEDYSKAYNLISQELKQNHLHGTLKITNIRWQTLETPGYITEFTYTEKTYDGQTLTLDAQCRIEKNWTDVDKTCLPHYTDSYMKQKSVKDYEDNLKKNIQQQQLGVEVTDVNILTKTDSYSTVKEIARENLQQGKTDFAGYFEIPYQTLFEKNIVSISIDITSNKGYDQLQKDVYSMVDKLDAHALPNGEYAIYFDGKESGNSSFRTPFHVKDGKALLDYDTTD</sequence>